<keyword evidence="3" id="KW-1185">Reference proteome</keyword>
<dbReference type="OrthoDB" id="3477286at2759"/>
<evidence type="ECO:0000313" key="2">
    <source>
        <dbReference type="EMBL" id="KAJ4393771.1"/>
    </source>
</evidence>
<dbReference type="Pfam" id="PF26639">
    <property type="entry name" value="Het-6_barrel"/>
    <property type="match status" value="1"/>
</dbReference>
<dbReference type="InterPro" id="IPR010730">
    <property type="entry name" value="HET"/>
</dbReference>
<dbReference type="AlphaFoldDB" id="A0A9W8YXL5"/>
<dbReference type="Pfam" id="PF06985">
    <property type="entry name" value="HET"/>
    <property type="match status" value="1"/>
</dbReference>
<dbReference type="Proteomes" id="UP001140453">
    <property type="component" value="Unassembled WGS sequence"/>
</dbReference>
<gene>
    <name evidence="2" type="ORF">N0V93_002986</name>
</gene>
<dbReference type="PANTHER" id="PTHR24148">
    <property type="entry name" value="ANKYRIN REPEAT DOMAIN-CONTAINING PROTEIN 39 HOMOLOG-RELATED"/>
    <property type="match status" value="1"/>
</dbReference>
<proteinExistence type="predicted"/>
<comment type="caution">
    <text evidence="2">The sequence shown here is derived from an EMBL/GenBank/DDBJ whole genome shotgun (WGS) entry which is preliminary data.</text>
</comment>
<evidence type="ECO:0000259" key="1">
    <source>
        <dbReference type="Pfam" id="PF06985"/>
    </source>
</evidence>
<reference evidence="2" key="1">
    <citation type="submission" date="2022-10" db="EMBL/GenBank/DDBJ databases">
        <title>Tapping the CABI collections for fungal endophytes: first genome assemblies for Collariella, Neodidymelliopsis, Ascochyta clinopodiicola, Didymella pomorum, Didymosphaeria variabile, Neocosmospora piperis and Neocucurbitaria cava.</title>
        <authorList>
            <person name="Hill R."/>
        </authorList>
    </citation>
    <scope>NUCLEOTIDE SEQUENCE</scope>
    <source>
        <strain evidence="2">IMI 355082</strain>
    </source>
</reference>
<name>A0A9W8YXL5_9PEZI</name>
<accession>A0A9W8YXL5</accession>
<sequence length="621" mass="70108">MAPHLYRGLDHKRFEIRVLTLLPASTCTDPIKCSLSHVSLDDDIQFEALSYVWGPPNPRYDIVVDGASFTVTTNLHEALKALRRGKKPRVLWVDAICINQDDDDEKAYQVPLMGRLYTEAPRTIIWFGASNENVDALITWLNIHGPERKLLSGLKHGAKNLVLSEKAERTRDLMMLKAAHGFFDILTTRYWYRMWTFQEFLLPKDDPLCYCGTHEFHMEALGDTRSRILDAVSEVRHRMNTKVAAAGGIVDNDGPLTEWMEAVAKLTTSLSKKSVEAQSLGSVFALRKAFRTETRSLAYYLGMTSERECSRVHDRFYALYGIMPELKDTIPVDYKVSVREVTLAICSYVINTEEIMNIYSCFGLLPSHLDSQSDYPSWVPNFARGSDETDGSERYYTEERLPRSLYMSALEQTPRANVEDLVMLHAYGLKVGVVVKTTILPTRLKDIFTALQALFSRQDFDFAAPRLQKLSGAEQTERLAAAISSNISFLHSAYGRDRASNLIQTVQDVCKQYAAGDTPHYPKSWTRLRVPTDFGYLAGRAVFVTDTGLIGLGVTHIVEGDVVTVLSRESLPIVLREKSGKPENHKLVGTAYIDGLMDNEWLDKYFLAQISGQPPTRFCIQ</sequence>
<protein>
    <recommendedName>
        <fullName evidence="1">Heterokaryon incompatibility domain-containing protein</fullName>
    </recommendedName>
</protein>
<dbReference type="EMBL" id="JAPEVB010000002">
    <property type="protein sequence ID" value="KAJ4393771.1"/>
    <property type="molecule type" value="Genomic_DNA"/>
</dbReference>
<organism evidence="2 3">
    <name type="scientific">Gnomoniopsis smithogilvyi</name>
    <dbReference type="NCBI Taxonomy" id="1191159"/>
    <lineage>
        <taxon>Eukaryota</taxon>
        <taxon>Fungi</taxon>
        <taxon>Dikarya</taxon>
        <taxon>Ascomycota</taxon>
        <taxon>Pezizomycotina</taxon>
        <taxon>Sordariomycetes</taxon>
        <taxon>Sordariomycetidae</taxon>
        <taxon>Diaporthales</taxon>
        <taxon>Gnomoniaceae</taxon>
        <taxon>Gnomoniopsis</taxon>
    </lineage>
</organism>
<feature type="domain" description="Heterokaryon incompatibility" evidence="1">
    <location>
        <begin position="46"/>
        <end position="199"/>
    </location>
</feature>
<evidence type="ECO:0000313" key="3">
    <source>
        <dbReference type="Proteomes" id="UP001140453"/>
    </source>
</evidence>
<dbReference type="PANTHER" id="PTHR24148:SF64">
    <property type="entry name" value="HETEROKARYON INCOMPATIBILITY DOMAIN-CONTAINING PROTEIN"/>
    <property type="match status" value="1"/>
</dbReference>
<dbReference type="InterPro" id="IPR052895">
    <property type="entry name" value="HetReg/Transcr_Mod"/>
</dbReference>